<evidence type="ECO:0000256" key="3">
    <source>
        <dbReference type="ARBA" id="ARBA00022448"/>
    </source>
</evidence>
<keyword evidence="6 7" id="KW-0472">Membrane</keyword>
<dbReference type="PANTHER" id="PTHR48022">
    <property type="entry name" value="PLASTIDIC GLUCOSE TRANSPORTER 4"/>
    <property type="match status" value="1"/>
</dbReference>
<dbReference type="OrthoDB" id="8120565at2759"/>
<dbReference type="PANTHER" id="PTHR48022:SF14">
    <property type="entry name" value="MAJOR FACILITATOR SUPERFAMILY (MFS) PROFILE DOMAIN-CONTAINING PROTEIN-RELATED"/>
    <property type="match status" value="1"/>
</dbReference>
<keyword evidence="4 7" id="KW-0812">Transmembrane</keyword>
<accession>A0A2S6BR71</accession>
<feature type="transmembrane region" description="Helical" evidence="7">
    <location>
        <begin position="397"/>
        <end position="416"/>
    </location>
</feature>
<dbReference type="InterPro" id="IPR036259">
    <property type="entry name" value="MFS_trans_sf"/>
</dbReference>
<evidence type="ECO:0000313" key="9">
    <source>
        <dbReference type="EMBL" id="PPJ49964.1"/>
    </source>
</evidence>
<feature type="transmembrane region" description="Helical" evidence="7">
    <location>
        <begin position="95"/>
        <end position="116"/>
    </location>
</feature>
<protein>
    <recommendedName>
        <fullName evidence="8">Major facilitator superfamily (MFS) profile domain-containing protein</fullName>
    </recommendedName>
</protein>
<organism evidence="9 10">
    <name type="scientific">Cercospora berteroae</name>
    <dbReference type="NCBI Taxonomy" id="357750"/>
    <lineage>
        <taxon>Eukaryota</taxon>
        <taxon>Fungi</taxon>
        <taxon>Dikarya</taxon>
        <taxon>Ascomycota</taxon>
        <taxon>Pezizomycotina</taxon>
        <taxon>Dothideomycetes</taxon>
        <taxon>Dothideomycetidae</taxon>
        <taxon>Mycosphaerellales</taxon>
        <taxon>Mycosphaerellaceae</taxon>
        <taxon>Cercospora</taxon>
    </lineage>
</organism>
<feature type="transmembrane region" description="Helical" evidence="7">
    <location>
        <begin position="267"/>
        <end position="290"/>
    </location>
</feature>
<dbReference type="GO" id="GO:0016020">
    <property type="term" value="C:membrane"/>
    <property type="evidence" value="ECO:0007669"/>
    <property type="project" value="UniProtKB-SubCell"/>
</dbReference>
<keyword evidence="3" id="KW-0813">Transport</keyword>
<dbReference type="AlphaFoldDB" id="A0A2S6BR71"/>
<evidence type="ECO:0000256" key="6">
    <source>
        <dbReference type="ARBA" id="ARBA00023136"/>
    </source>
</evidence>
<evidence type="ECO:0000256" key="1">
    <source>
        <dbReference type="ARBA" id="ARBA00004141"/>
    </source>
</evidence>
<feature type="transmembrane region" description="Helical" evidence="7">
    <location>
        <begin position="232"/>
        <end position="255"/>
    </location>
</feature>
<feature type="transmembrane region" description="Helical" evidence="7">
    <location>
        <begin position="50"/>
        <end position="75"/>
    </location>
</feature>
<dbReference type="Gene3D" id="1.20.1250.20">
    <property type="entry name" value="MFS general substrate transporter like domains"/>
    <property type="match status" value="2"/>
</dbReference>
<proteinExistence type="inferred from homology"/>
<dbReference type="InterPro" id="IPR020846">
    <property type="entry name" value="MFS_dom"/>
</dbReference>
<dbReference type="Proteomes" id="UP000237631">
    <property type="component" value="Unassembled WGS sequence"/>
</dbReference>
<dbReference type="InterPro" id="IPR005828">
    <property type="entry name" value="MFS_sugar_transport-like"/>
</dbReference>
<comment type="subcellular location">
    <subcellularLocation>
        <location evidence="1">Membrane</location>
        <topology evidence="1">Multi-pass membrane protein</topology>
    </subcellularLocation>
</comment>
<feature type="transmembrane region" description="Helical" evidence="7">
    <location>
        <begin position="329"/>
        <end position="349"/>
    </location>
</feature>
<comment type="caution">
    <text evidence="9">The sequence shown here is derived from an EMBL/GenBank/DDBJ whole genome shotgun (WGS) entry which is preliminary data.</text>
</comment>
<keyword evidence="10" id="KW-1185">Reference proteome</keyword>
<dbReference type="PRINTS" id="PR00171">
    <property type="entry name" value="SUGRTRNSPORT"/>
</dbReference>
<gene>
    <name evidence="9" type="ORF">CBER1_04701</name>
</gene>
<dbReference type="EMBL" id="PNEN01001795">
    <property type="protein sequence ID" value="PPJ49964.1"/>
    <property type="molecule type" value="Genomic_DNA"/>
</dbReference>
<dbReference type="PROSITE" id="PS50850">
    <property type="entry name" value="MFS"/>
    <property type="match status" value="1"/>
</dbReference>
<reference evidence="10" key="1">
    <citation type="journal article" date="2017" name="bioRxiv">
        <title>Conservation of a gene cluster reveals novel cercosporin biosynthetic mechanisms and extends production to the genus Colletotrichum.</title>
        <authorList>
            <person name="de Jonge R."/>
            <person name="Ebert M.K."/>
            <person name="Huitt-Roehl C.R."/>
            <person name="Pal P."/>
            <person name="Suttle J.C."/>
            <person name="Spanner R.E."/>
            <person name="Neubauer J.D."/>
            <person name="Jurick W.M.II."/>
            <person name="Stott K.A."/>
            <person name="Secor G.A."/>
            <person name="Thomma B.P.H.J."/>
            <person name="Van de Peer Y."/>
            <person name="Townsend C.A."/>
            <person name="Bolton M.D."/>
        </authorList>
    </citation>
    <scope>NUCLEOTIDE SEQUENCE [LARGE SCALE GENOMIC DNA]</scope>
    <source>
        <strain evidence="10">CBS538.71</strain>
    </source>
</reference>
<evidence type="ECO:0000259" key="8">
    <source>
        <dbReference type="PROSITE" id="PS50850"/>
    </source>
</evidence>
<evidence type="ECO:0000256" key="5">
    <source>
        <dbReference type="ARBA" id="ARBA00022989"/>
    </source>
</evidence>
<feature type="domain" description="Major facilitator superfamily (MFS) profile" evidence="8">
    <location>
        <begin position="54"/>
        <end position="454"/>
    </location>
</feature>
<dbReference type="SUPFAM" id="SSF103473">
    <property type="entry name" value="MFS general substrate transporter"/>
    <property type="match status" value="2"/>
</dbReference>
<evidence type="ECO:0000256" key="2">
    <source>
        <dbReference type="ARBA" id="ARBA00010992"/>
    </source>
</evidence>
<sequence length="454" mass="49438">MAESDPATVADKDLDAVKAERIEYLDDEPIPYDDVSYGSGGMRGLWQSPYVVAAAFLASLGGFSFGYDQGVISIINTMEQFHEQFPRAATPFGKGFMTGMLEFGAFVGALAFPYLADRISRKRALSVVTVVFNVGAIMQTAAPDYGTLVAGRTIGGIGVGTLALVDDCLKSLSQLRPLPAEDSRVQAEFTGIMTGVRFQNIVQERRHPGVTGIKREMWSWLDLFRKEIWRRLVVGVGVAFFQQFSGINAFIYYAPTLFESLGQTPEMALILSGVFNCLQLVAVAVCFVVIDHVGRRPLAIWGGFGCCICYIIIAALSSVYEDDWSQNSAAGWACVAMAFMFILIYGVSYSPLGWALPPEVFPNSMRSKGVAMSVATIWLCNFIIGVATPPMLDSLGYGTYIFFAAWCGLAGVWAFLERGQRSWSASPTVAQSASVACQHAVVARRPRRLRPLSG</sequence>
<keyword evidence="5 7" id="KW-1133">Transmembrane helix</keyword>
<feature type="transmembrane region" description="Helical" evidence="7">
    <location>
        <begin position="370"/>
        <end position="391"/>
    </location>
</feature>
<dbReference type="InterPro" id="IPR003663">
    <property type="entry name" value="Sugar/inositol_transpt"/>
</dbReference>
<evidence type="ECO:0000256" key="4">
    <source>
        <dbReference type="ARBA" id="ARBA00022692"/>
    </source>
</evidence>
<comment type="similarity">
    <text evidence="2">Belongs to the major facilitator superfamily. Sugar transporter (TC 2.A.1.1) family.</text>
</comment>
<dbReference type="GO" id="GO:0005351">
    <property type="term" value="F:carbohydrate:proton symporter activity"/>
    <property type="evidence" value="ECO:0007669"/>
    <property type="project" value="TreeGrafter"/>
</dbReference>
<dbReference type="Pfam" id="PF00083">
    <property type="entry name" value="Sugar_tr"/>
    <property type="match status" value="2"/>
</dbReference>
<evidence type="ECO:0000313" key="10">
    <source>
        <dbReference type="Proteomes" id="UP000237631"/>
    </source>
</evidence>
<dbReference type="InterPro" id="IPR050360">
    <property type="entry name" value="MFS_Sugar_Transporters"/>
</dbReference>
<evidence type="ECO:0000256" key="7">
    <source>
        <dbReference type="SAM" id="Phobius"/>
    </source>
</evidence>
<name>A0A2S6BR71_9PEZI</name>
<feature type="transmembrane region" description="Helical" evidence="7">
    <location>
        <begin position="297"/>
        <end position="317"/>
    </location>
</feature>